<keyword evidence="10" id="KW-1185">Reference proteome</keyword>
<keyword evidence="5 7" id="KW-1278">Translocase</keyword>
<evidence type="ECO:0000256" key="6">
    <source>
        <dbReference type="ARBA" id="ARBA00023136"/>
    </source>
</evidence>
<evidence type="ECO:0000259" key="8">
    <source>
        <dbReference type="PROSITE" id="PS50893"/>
    </source>
</evidence>
<name>A0A7S8C714_9HYPH</name>
<evidence type="ECO:0000256" key="3">
    <source>
        <dbReference type="ARBA" id="ARBA00022741"/>
    </source>
</evidence>
<dbReference type="InterPro" id="IPR008995">
    <property type="entry name" value="Mo/tungstate-bd_C_term_dom"/>
</dbReference>
<dbReference type="PROSITE" id="PS00211">
    <property type="entry name" value="ABC_TRANSPORTER_1"/>
    <property type="match status" value="1"/>
</dbReference>
<keyword evidence="1 7" id="KW-0813">Transport</keyword>
<dbReference type="InterPro" id="IPR050093">
    <property type="entry name" value="ABC_SmlMolc_Importer"/>
</dbReference>
<keyword evidence="2 7" id="KW-1003">Cell membrane</keyword>
<feature type="domain" description="ABC transporter" evidence="8">
    <location>
        <begin position="17"/>
        <end position="247"/>
    </location>
</feature>
<dbReference type="PANTHER" id="PTHR42781:SF4">
    <property type="entry name" value="SPERMIDINE_PUTRESCINE IMPORT ATP-BINDING PROTEIN POTA"/>
    <property type="match status" value="1"/>
</dbReference>
<dbReference type="SMART" id="SM00382">
    <property type="entry name" value="AAA"/>
    <property type="match status" value="1"/>
</dbReference>
<dbReference type="InterPro" id="IPR017871">
    <property type="entry name" value="ABC_transporter-like_CS"/>
</dbReference>
<dbReference type="InterPro" id="IPR013611">
    <property type="entry name" value="Transp-assoc_OB_typ2"/>
</dbReference>
<dbReference type="AlphaFoldDB" id="A0A7S8C714"/>
<dbReference type="GO" id="GO:0016887">
    <property type="term" value="F:ATP hydrolysis activity"/>
    <property type="evidence" value="ECO:0007669"/>
    <property type="project" value="InterPro"/>
</dbReference>
<dbReference type="GO" id="GO:0005524">
    <property type="term" value="F:ATP binding"/>
    <property type="evidence" value="ECO:0007669"/>
    <property type="project" value="UniProtKB-KW"/>
</dbReference>
<evidence type="ECO:0000256" key="7">
    <source>
        <dbReference type="RuleBase" id="RU364083"/>
    </source>
</evidence>
<dbReference type="KEGG" id="kmn:HW532_18895"/>
<dbReference type="EMBL" id="CP058214">
    <property type="protein sequence ID" value="QPC44585.1"/>
    <property type="molecule type" value="Genomic_DNA"/>
</dbReference>
<keyword evidence="3 7" id="KW-0547">Nucleotide-binding</keyword>
<sequence length="371" mass="40425">MADKTSNAGGGAGAHSVSIRDLSKYYGHHAAVDTVSLTVGQGEFLTLLGPSGSGKTTILMSIAGFVQPSGGDIMIDDRVITHLPPDKRNFGMVFQGYALFPHLTVADNVGFPLRVRDVAKDKAREKVARALDLVQMGKFADRMPSQLSGGQQQRVALARAIVFEPDLLLLDEPLSALDKKLRADLQWELKSLHRSLGATFIYVTHDQEEALSMSDQVAILRDGRIEQKGTPTELYQKPATRFVADFLGKSNFLAGTVERAAGDDMAYAVDGQRFVQSRPERALSEGDSIVVSLRPEKIEVRGDEPEMPNRVQGRIEAFNFNGSSFELHVKTDALGSLSVTTPTWRCAVTPEIGGTVWLGWDPDASTVVEDR</sequence>
<comment type="catalytic activity">
    <reaction evidence="7">
        <text>ATP + H2O + polyamine-[polyamine-binding protein]Side 1 = ADP + phosphate + polyamineSide 2 + [polyamine-binding protein]Side 1.</text>
        <dbReference type="EC" id="7.6.2.11"/>
    </reaction>
</comment>
<keyword evidence="6 7" id="KW-0472">Membrane</keyword>
<dbReference type="Gene3D" id="3.40.50.300">
    <property type="entry name" value="P-loop containing nucleotide triphosphate hydrolases"/>
    <property type="match status" value="1"/>
</dbReference>
<evidence type="ECO:0000256" key="1">
    <source>
        <dbReference type="ARBA" id="ARBA00022448"/>
    </source>
</evidence>
<comment type="subunit">
    <text evidence="7">The complex is composed of two ATP-binding proteins (PotA), two transmembrane proteins (PotB and PotC) and a solute-binding protein (PotD).</text>
</comment>
<evidence type="ECO:0000313" key="9">
    <source>
        <dbReference type="EMBL" id="QPC44585.1"/>
    </source>
</evidence>
<dbReference type="Proteomes" id="UP000593594">
    <property type="component" value="Chromosome"/>
</dbReference>
<comment type="similarity">
    <text evidence="7">Belongs to the ABC transporter superfamily. Spermidine/putrescine importer (TC 3.A.1.11.1) family.</text>
</comment>
<proteinExistence type="inferred from homology"/>
<dbReference type="GO" id="GO:0015417">
    <property type="term" value="F:ABC-type polyamine transporter activity"/>
    <property type="evidence" value="ECO:0007669"/>
    <property type="project" value="UniProtKB-EC"/>
</dbReference>
<reference evidence="9 10" key="1">
    <citation type="submission" date="2020-06" db="EMBL/GenBank/DDBJ databases">
        <title>Genome sequence of 2 isolates from Red Sea Mangroves.</title>
        <authorList>
            <person name="Sefrji F."/>
            <person name="Michoud G."/>
            <person name="Merlino G."/>
            <person name="Daffonchio D."/>
        </authorList>
    </citation>
    <scope>NUCLEOTIDE SEQUENCE [LARGE SCALE GENOMIC DNA]</scope>
    <source>
        <strain evidence="9 10">R1DC25</strain>
    </source>
</reference>
<evidence type="ECO:0000256" key="5">
    <source>
        <dbReference type="ARBA" id="ARBA00022967"/>
    </source>
</evidence>
<dbReference type="SUPFAM" id="SSF50331">
    <property type="entry name" value="MOP-like"/>
    <property type="match status" value="1"/>
</dbReference>
<evidence type="ECO:0000256" key="2">
    <source>
        <dbReference type="ARBA" id="ARBA00022475"/>
    </source>
</evidence>
<accession>A0A7S8C714</accession>
<dbReference type="InterPro" id="IPR027417">
    <property type="entry name" value="P-loop_NTPase"/>
</dbReference>
<dbReference type="PROSITE" id="PS50893">
    <property type="entry name" value="ABC_TRANSPORTER_2"/>
    <property type="match status" value="1"/>
</dbReference>
<comment type="function">
    <text evidence="7">Part of the ABC transporter complex PotABCD involved in spermidine/putrescine import. Responsible for energy coupling to the transport system.</text>
</comment>
<gene>
    <name evidence="7" type="primary">potA</name>
    <name evidence="9" type="ORF">HW532_18895</name>
</gene>
<dbReference type="GO" id="GO:0015847">
    <property type="term" value="P:putrescine transport"/>
    <property type="evidence" value="ECO:0007669"/>
    <property type="project" value="UniProtKB-ARBA"/>
</dbReference>
<dbReference type="NCBIfam" id="TIGR01187">
    <property type="entry name" value="potA"/>
    <property type="match status" value="1"/>
</dbReference>
<dbReference type="InterPro" id="IPR003593">
    <property type="entry name" value="AAA+_ATPase"/>
</dbReference>
<keyword evidence="4 7" id="KW-0067">ATP-binding</keyword>
<dbReference type="FunFam" id="3.40.50.300:FF:000133">
    <property type="entry name" value="Spermidine/putrescine import ATP-binding protein PotA"/>
    <property type="match status" value="1"/>
</dbReference>
<protein>
    <recommendedName>
        <fullName evidence="7">Spermidine/putrescine import ATP-binding protein PotA</fullName>
        <ecNumber evidence="7">7.6.2.11</ecNumber>
    </recommendedName>
</protein>
<dbReference type="RefSeq" id="WP_213161957.1">
    <property type="nucleotide sequence ID" value="NZ_CP058214.1"/>
</dbReference>
<dbReference type="InterPro" id="IPR003439">
    <property type="entry name" value="ABC_transporter-like_ATP-bd"/>
</dbReference>
<evidence type="ECO:0000256" key="4">
    <source>
        <dbReference type="ARBA" id="ARBA00022840"/>
    </source>
</evidence>
<dbReference type="Pfam" id="PF00005">
    <property type="entry name" value="ABC_tran"/>
    <property type="match status" value="1"/>
</dbReference>
<dbReference type="Pfam" id="PF08402">
    <property type="entry name" value="TOBE_2"/>
    <property type="match status" value="1"/>
</dbReference>
<evidence type="ECO:0000313" key="10">
    <source>
        <dbReference type="Proteomes" id="UP000593594"/>
    </source>
</evidence>
<dbReference type="Gene3D" id="2.40.50.100">
    <property type="match status" value="1"/>
</dbReference>
<dbReference type="SUPFAM" id="SSF52540">
    <property type="entry name" value="P-loop containing nucleoside triphosphate hydrolases"/>
    <property type="match status" value="1"/>
</dbReference>
<dbReference type="InterPro" id="IPR005893">
    <property type="entry name" value="PotA-like"/>
</dbReference>
<organism evidence="9 10">
    <name type="scientific">Kaustia mangrovi</name>
    <dbReference type="NCBI Taxonomy" id="2593653"/>
    <lineage>
        <taxon>Bacteria</taxon>
        <taxon>Pseudomonadati</taxon>
        <taxon>Pseudomonadota</taxon>
        <taxon>Alphaproteobacteria</taxon>
        <taxon>Hyphomicrobiales</taxon>
        <taxon>Parvibaculaceae</taxon>
        <taxon>Kaustia</taxon>
    </lineage>
</organism>
<dbReference type="EC" id="7.6.2.11" evidence="7"/>
<dbReference type="GO" id="GO:0043190">
    <property type="term" value="C:ATP-binding cassette (ABC) transporter complex"/>
    <property type="evidence" value="ECO:0007669"/>
    <property type="project" value="InterPro"/>
</dbReference>
<dbReference type="PANTHER" id="PTHR42781">
    <property type="entry name" value="SPERMIDINE/PUTRESCINE IMPORT ATP-BINDING PROTEIN POTA"/>
    <property type="match status" value="1"/>
</dbReference>